<keyword evidence="1" id="KW-0472">Membrane</keyword>
<protein>
    <submittedName>
        <fullName evidence="2">Uncharacterized protein</fullName>
    </submittedName>
</protein>
<reference evidence="2" key="1">
    <citation type="submission" date="2015-04" db="EMBL/GenBank/DDBJ databases">
        <title>The genome sequence of the plant pathogenic Rhizarian Plasmodiophora brassicae reveals insights in its biotrophic life cycle and the origin of chitin synthesis.</title>
        <authorList>
            <person name="Schwelm A."/>
            <person name="Fogelqvist J."/>
            <person name="Knaust A."/>
            <person name="Julke S."/>
            <person name="Lilja T."/>
            <person name="Dhandapani V."/>
            <person name="Bonilla-Rosso G."/>
            <person name="Karlsson M."/>
            <person name="Shevchenko A."/>
            <person name="Choi S.R."/>
            <person name="Kim H.G."/>
            <person name="Park J.Y."/>
            <person name="Lim Y.P."/>
            <person name="Ludwig-Muller J."/>
            <person name="Dixelius C."/>
        </authorList>
    </citation>
    <scope>NUCLEOTIDE SEQUENCE</scope>
    <source>
        <tissue evidence="2">Potato root galls</tissue>
    </source>
</reference>
<sequence length="171" mass="19709">MAIVIQSAMGHIDHLIVTQMVAIMAMMIPGVVAVVVMIGDRDVILDRDLDLDLVLLSLPMGQVLLVPVRVPEIVFRRDRHGHRHRHQHHDHHCFVHGAPRFELFEMLCGMGRVYQSDPEPDTHPVPVGSTYRVRSDNAPTVTHRSWQFDDRPDRYCIPWAHPPTRFHCRQL</sequence>
<proteinExistence type="predicted"/>
<dbReference type="EMBL" id="HACM01011554">
    <property type="protein sequence ID" value="CRZ11996.1"/>
    <property type="molecule type" value="Transcribed_RNA"/>
</dbReference>
<dbReference type="AlphaFoldDB" id="A0A0H5RE05"/>
<evidence type="ECO:0000256" key="1">
    <source>
        <dbReference type="SAM" id="Phobius"/>
    </source>
</evidence>
<keyword evidence="1" id="KW-0812">Transmembrane</keyword>
<name>A0A0H5RE05_9EUKA</name>
<organism evidence="2">
    <name type="scientific">Spongospora subterranea</name>
    <dbReference type="NCBI Taxonomy" id="70186"/>
    <lineage>
        <taxon>Eukaryota</taxon>
        <taxon>Sar</taxon>
        <taxon>Rhizaria</taxon>
        <taxon>Endomyxa</taxon>
        <taxon>Phytomyxea</taxon>
        <taxon>Plasmodiophorida</taxon>
        <taxon>Plasmodiophoridae</taxon>
        <taxon>Spongospora</taxon>
    </lineage>
</organism>
<feature type="transmembrane region" description="Helical" evidence="1">
    <location>
        <begin position="12"/>
        <end position="38"/>
    </location>
</feature>
<accession>A0A0H5RE05</accession>
<keyword evidence="1" id="KW-1133">Transmembrane helix</keyword>
<evidence type="ECO:0000313" key="2">
    <source>
        <dbReference type="EMBL" id="CRZ11996.1"/>
    </source>
</evidence>